<dbReference type="Gene3D" id="3.90.180.10">
    <property type="entry name" value="Medium-chain alcohol dehydrogenases, catalytic domain"/>
    <property type="match status" value="1"/>
</dbReference>
<dbReference type="RefSeq" id="WP_344023564.1">
    <property type="nucleotide sequence ID" value="NZ_BAAAJK010000014.1"/>
</dbReference>
<dbReference type="PANTHER" id="PTHR11695:SF294">
    <property type="entry name" value="RETICULON-4-INTERACTING PROTEIN 1, MITOCHONDRIAL"/>
    <property type="match status" value="1"/>
</dbReference>
<evidence type="ECO:0000313" key="3">
    <source>
        <dbReference type="Proteomes" id="UP001501414"/>
    </source>
</evidence>
<accession>A0ABN1XW31</accession>
<feature type="domain" description="Enoyl reductase (ER)" evidence="1">
    <location>
        <begin position="10"/>
        <end position="317"/>
    </location>
</feature>
<dbReference type="CDD" id="cd05289">
    <property type="entry name" value="MDR_like_2"/>
    <property type="match status" value="1"/>
</dbReference>
<dbReference type="PANTHER" id="PTHR11695">
    <property type="entry name" value="ALCOHOL DEHYDROGENASE RELATED"/>
    <property type="match status" value="1"/>
</dbReference>
<dbReference type="InterPro" id="IPR011032">
    <property type="entry name" value="GroES-like_sf"/>
</dbReference>
<dbReference type="SMART" id="SM00829">
    <property type="entry name" value="PKS_ER"/>
    <property type="match status" value="1"/>
</dbReference>
<dbReference type="InterPro" id="IPR020843">
    <property type="entry name" value="ER"/>
</dbReference>
<evidence type="ECO:0000259" key="1">
    <source>
        <dbReference type="SMART" id="SM00829"/>
    </source>
</evidence>
<dbReference type="SUPFAM" id="SSF50129">
    <property type="entry name" value="GroES-like"/>
    <property type="match status" value="1"/>
</dbReference>
<organism evidence="2 3">
    <name type="scientific">Pseudonocardia kongjuensis</name>
    <dbReference type="NCBI Taxonomy" id="102227"/>
    <lineage>
        <taxon>Bacteria</taxon>
        <taxon>Bacillati</taxon>
        <taxon>Actinomycetota</taxon>
        <taxon>Actinomycetes</taxon>
        <taxon>Pseudonocardiales</taxon>
        <taxon>Pseudonocardiaceae</taxon>
        <taxon>Pseudonocardia</taxon>
    </lineage>
</organism>
<proteinExistence type="predicted"/>
<dbReference type="InterPro" id="IPR013154">
    <property type="entry name" value="ADH-like_N"/>
</dbReference>
<dbReference type="SUPFAM" id="SSF51735">
    <property type="entry name" value="NAD(P)-binding Rossmann-fold domains"/>
    <property type="match status" value="1"/>
</dbReference>
<dbReference type="EMBL" id="BAAAJK010000014">
    <property type="protein sequence ID" value="GAA1391532.1"/>
    <property type="molecule type" value="Genomic_DNA"/>
</dbReference>
<dbReference type="InterPro" id="IPR050700">
    <property type="entry name" value="YIM1/Zinc_Alcohol_DH_Fams"/>
</dbReference>
<gene>
    <name evidence="2" type="ORF">GCM10009613_34210</name>
</gene>
<dbReference type="Pfam" id="PF13602">
    <property type="entry name" value="ADH_zinc_N_2"/>
    <property type="match status" value="1"/>
</dbReference>
<keyword evidence="3" id="KW-1185">Reference proteome</keyword>
<protein>
    <submittedName>
        <fullName evidence="2">NADP-dependent oxidoreductase</fullName>
    </submittedName>
</protein>
<dbReference type="Gene3D" id="3.40.50.720">
    <property type="entry name" value="NAD(P)-binding Rossmann-like Domain"/>
    <property type="match status" value="1"/>
</dbReference>
<reference evidence="2 3" key="1">
    <citation type="journal article" date="2019" name="Int. J. Syst. Evol. Microbiol.">
        <title>The Global Catalogue of Microorganisms (GCM) 10K type strain sequencing project: providing services to taxonomists for standard genome sequencing and annotation.</title>
        <authorList>
            <consortium name="The Broad Institute Genomics Platform"/>
            <consortium name="The Broad Institute Genome Sequencing Center for Infectious Disease"/>
            <person name="Wu L."/>
            <person name="Ma J."/>
        </authorList>
    </citation>
    <scope>NUCLEOTIDE SEQUENCE [LARGE SCALE GENOMIC DNA]</scope>
    <source>
        <strain evidence="2 3">JCM 11896</strain>
    </source>
</reference>
<name>A0ABN1XW31_9PSEU</name>
<sequence>MKAVHVERIGTPLEVLYGERPVPVPTARQVLIEVHAAGVNPRDRQLGEGRYAFRGLSGRLPTILGSDVSGVVVDRGRRVTRFAPGDEVLAMQTTLGGMGGFAEYVAVHESAVARKPAALGHVEAAALPVVGLTAWQALARGDTIAPGRVTVLGATGGVGHLAVQLAHRAGATVTAVCGPDKAELAVRLGADAVIDHRSQRLADALGAPQDVLLDTVGTGSLRSVRSLLAPGGRYLTTVPGTRAVAEWAATAVTGRIGDRRSARLVLVLPDGPRLAALAGAVAAGDLRILVHDTWPLADAGRALALLGDRQVRGKIVLTVR</sequence>
<comment type="caution">
    <text evidence="2">The sequence shown here is derived from an EMBL/GenBank/DDBJ whole genome shotgun (WGS) entry which is preliminary data.</text>
</comment>
<evidence type="ECO:0000313" key="2">
    <source>
        <dbReference type="EMBL" id="GAA1391532.1"/>
    </source>
</evidence>
<dbReference type="InterPro" id="IPR036291">
    <property type="entry name" value="NAD(P)-bd_dom_sf"/>
</dbReference>
<dbReference type="Pfam" id="PF08240">
    <property type="entry name" value="ADH_N"/>
    <property type="match status" value="1"/>
</dbReference>
<dbReference type="Proteomes" id="UP001501414">
    <property type="component" value="Unassembled WGS sequence"/>
</dbReference>